<gene>
    <name evidence="1" type="ORF">ACOLOM_LOCUS1632</name>
</gene>
<evidence type="ECO:0000313" key="2">
    <source>
        <dbReference type="Proteomes" id="UP000789525"/>
    </source>
</evidence>
<comment type="caution">
    <text evidence="1">The sequence shown here is derived from an EMBL/GenBank/DDBJ whole genome shotgun (WGS) entry which is preliminary data.</text>
</comment>
<dbReference type="Proteomes" id="UP000789525">
    <property type="component" value="Unassembled WGS sequence"/>
</dbReference>
<name>A0ACA9KGI5_9GLOM</name>
<evidence type="ECO:0000313" key="1">
    <source>
        <dbReference type="EMBL" id="CAG8472089.1"/>
    </source>
</evidence>
<reference evidence="1" key="1">
    <citation type="submission" date="2021-06" db="EMBL/GenBank/DDBJ databases">
        <authorList>
            <person name="Kallberg Y."/>
            <person name="Tangrot J."/>
            <person name="Rosling A."/>
        </authorList>
    </citation>
    <scope>NUCLEOTIDE SEQUENCE</scope>
    <source>
        <strain evidence="1">CL356</strain>
    </source>
</reference>
<accession>A0ACA9KGI5</accession>
<dbReference type="EMBL" id="CAJVPT010001975">
    <property type="protein sequence ID" value="CAG8472089.1"/>
    <property type="molecule type" value="Genomic_DNA"/>
</dbReference>
<protein>
    <submittedName>
        <fullName evidence="1">16734_t:CDS:1</fullName>
    </submittedName>
</protein>
<proteinExistence type="predicted"/>
<sequence>MIVDCERDKIEVTAHELLKERFGEIILRFGESCGGLFVEQQFLKFIESKVGAGAVESLKCAHYSQYQYMIQRFYDRIQIPFTGEDTSFSYEFDLENTCPIIRDYVSVKHEMERDEWVIELDYKTENLASQDICSQELEITLKISLSISRFHLNRLVQLSVEQPNMD</sequence>
<organism evidence="1 2">
    <name type="scientific">Acaulospora colombiana</name>
    <dbReference type="NCBI Taxonomy" id="27376"/>
    <lineage>
        <taxon>Eukaryota</taxon>
        <taxon>Fungi</taxon>
        <taxon>Fungi incertae sedis</taxon>
        <taxon>Mucoromycota</taxon>
        <taxon>Glomeromycotina</taxon>
        <taxon>Glomeromycetes</taxon>
        <taxon>Diversisporales</taxon>
        <taxon>Acaulosporaceae</taxon>
        <taxon>Acaulospora</taxon>
    </lineage>
</organism>
<keyword evidence="2" id="KW-1185">Reference proteome</keyword>